<dbReference type="PANTHER" id="PTHR34220">
    <property type="entry name" value="SENSOR HISTIDINE KINASE YPDA"/>
    <property type="match status" value="1"/>
</dbReference>
<dbReference type="InterPro" id="IPR011110">
    <property type="entry name" value="Reg_prop"/>
</dbReference>
<reference evidence="4 5" key="1">
    <citation type="submission" date="2018-11" db="EMBL/GenBank/DDBJ databases">
        <title>Chryseotalea sanarue gen. nov., sp., nov., a member of the family Cytophagaceae, isolated from a brackish lake in Hamamatsu Japan.</title>
        <authorList>
            <person name="Maejima Y."/>
            <person name="Iino T."/>
            <person name="Muraguchi Y."/>
            <person name="Fukuda K."/>
            <person name="Ohkuma M."/>
            <person name="Moriuchi R."/>
            <person name="Dohra H."/>
            <person name="Kimbara K."/>
            <person name="Shintani M."/>
        </authorList>
    </citation>
    <scope>NUCLEOTIDE SEQUENCE [LARGE SCALE GENOMIC DNA]</scope>
    <source>
        <strain evidence="4 5">Ys</strain>
    </source>
</reference>
<feature type="signal peptide" evidence="2">
    <location>
        <begin position="1"/>
        <end position="19"/>
    </location>
</feature>
<evidence type="ECO:0000313" key="5">
    <source>
        <dbReference type="Proteomes" id="UP000288227"/>
    </source>
</evidence>
<evidence type="ECO:0000313" key="4">
    <source>
        <dbReference type="EMBL" id="GCC51418.1"/>
    </source>
</evidence>
<feature type="transmembrane region" description="Helical" evidence="1">
    <location>
        <begin position="712"/>
        <end position="734"/>
    </location>
</feature>
<feature type="domain" description="Signal transduction histidine kinase internal region" evidence="3">
    <location>
        <begin position="763"/>
        <end position="840"/>
    </location>
</feature>
<dbReference type="InterPro" id="IPR015943">
    <property type="entry name" value="WD40/YVTN_repeat-like_dom_sf"/>
</dbReference>
<dbReference type="AlphaFoldDB" id="A0A401U939"/>
<dbReference type="InterPro" id="IPR050640">
    <property type="entry name" value="Bact_2-comp_sensor_kinase"/>
</dbReference>
<dbReference type="GO" id="GO:0016020">
    <property type="term" value="C:membrane"/>
    <property type="evidence" value="ECO:0007669"/>
    <property type="project" value="InterPro"/>
</dbReference>
<dbReference type="Gene3D" id="2.60.40.10">
    <property type="entry name" value="Immunoglobulins"/>
    <property type="match status" value="1"/>
</dbReference>
<organism evidence="4 5">
    <name type="scientific">Chryseotalea sanaruensis</name>
    <dbReference type="NCBI Taxonomy" id="2482724"/>
    <lineage>
        <taxon>Bacteria</taxon>
        <taxon>Pseudomonadati</taxon>
        <taxon>Bacteroidota</taxon>
        <taxon>Cytophagia</taxon>
        <taxon>Cytophagales</taxon>
        <taxon>Chryseotaleaceae</taxon>
        <taxon>Chryseotalea</taxon>
    </lineage>
</organism>
<dbReference type="OrthoDB" id="9809670at2"/>
<keyword evidence="1" id="KW-0472">Membrane</keyword>
<name>A0A401U939_9BACT</name>
<protein>
    <recommendedName>
        <fullName evidence="3">Signal transduction histidine kinase internal region domain-containing protein</fullName>
    </recommendedName>
</protein>
<dbReference type="SUPFAM" id="SSF69322">
    <property type="entry name" value="Tricorn protease domain 2"/>
    <property type="match status" value="1"/>
</dbReference>
<dbReference type="Pfam" id="PF07494">
    <property type="entry name" value="Reg_prop"/>
    <property type="match status" value="1"/>
</dbReference>
<proteinExistence type="predicted"/>
<keyword evidence="1" id="KW-1133">Transmembrane helix</keyword>
<accession>A0A401U939</accession>
<sequence length="971" mass="110650">MKRLTLIFSLVCWHLVTLAQDPVYKSIDKTSGLPSNTIYDIFQDADGFMWIGHDKGLSKYDGFRFIHYQNEEQRGRPISNLLQDNTGKIWCQNFVGQFFYIENDSLKYCKQIEPTGMYSPAGMLGGNTLVSVGANVLRYLNTESMTYTQKSINGFSTSHFTFSNENYYYFFNKNTGELIISDVTGNLRAENAPLRSDYFFVLPLKSGTHYMPKYPDNEDNLINWSKEKTVFKFPNKTFIQNARIINDSLMAIVTSTGFYLFADSFEPTSTSDFHFFKGKNTSTITQDSEGNWWIGTLNEGILFVPNLTTRRNFENQSFTAIRTNKRNNSIFIGTANNQVLEYSHKSNELKTLFSNELNQEVITIFYDSASEDIGYASNNVYFYPKNKKAIIKEGSIKDIHKLDNSHYIVAASGFVGIYSNDKNDVKNKWINAYKDLGSFIGTDSVQFRLNNKEVRARALAITEDVVYVATTNGLLAYSLNGQTEIKYKGKSVIAADLESYKNTVYAVSFNDGLLKVEDGEIKKIFAPDQNTVAGIFKLKIVKDIAWMLTENNLIAYDLKENTIKLIDQTTGLPMDDLRDFSIMNDTVFMVGNKGLVYFSATISSVSEVKPNLIINSLIANRNKKDLSDKITLSSNENDIVINYSVIGYKAGNNIRVEYNINNSEWRLLENNNRELRLASLAPGNYSIGLRAGNYHTTGTKQVQINFIISKPLYLEVWFISLSLTLLFIFIYLHYKQRLAKIRYQNKLETNRLELEKELQQSLLASIKAQMNPHFIYNSLSSIHAFVYSDDKENAIKYLDRFSELTRKVLELSGHESILLSEEIELLETYISLEKMRFGETFQSSITCSDNIDVHFVRLPSMIIQPFVENAIKHGLLHRKGHKQLNISFTREKNDILITIEDNGVGRKTSGELKSNKNKKHASFSISANKKRLELLNAKKKNTIGLLIVDKTNEMGRGIGTKVLINIPTQFS</sequence>
<evidence type="ECO:0000256" key="2">
    <source>
        <dbReference type="SAM" id="SignalP"/>
    </source>
</evidence>
<dbReference type="GO" id="GO:0000155">
    <property type="term" value="F:phosphorelay sensor kinase activity"/>
    <property type="evidence" value="ECO:0007669"/>
    <property type="project" value="InterPro"/>
</dbReference>
<dbReference type="InterPro" id="IPR010559">
    <property type="entry name" value="Sig_transdc_His_kin_internal"/>
</dbReference>
<evidence type="ECO:0000256" key="1">
    <source>
        <dbReference type="SAM" id="Phobius"/>
    </source>
</evidence>
<comment type="caution">
    <text evidence="4">The sequence shown here is derived from an EMBL/GenBank/DDBJ whole genome shotgun (WGS) entry which is preliminary data.</text>
</comment>
<keyword evidence="1" id="KW-0812">Transmembrane</keyword>
<gene>
    <name evidence="4" type="ORF">SanaruYs_16430</name>
</gene>
<keyword evidence="5" id="KW-1185">Reference proteome</keyword>
<dbReference type="Proteomes" id="UP000288227">
    <property type="component" value="Unassembled WGS sequence"/>
</dbReference>
<dbReference type="Pfam" id="PF06580">
    <property type="entry name" value="His_kinase"/>
    <property type="match status" value="1"/>
</dbReference>
<evidence type="ECO:0000259" key="3">
    <source>
        <dbReference type="Pfam" id="PF06580"/>
    </source>
</evidence>
<dbReference type="Gene3D" id="3.30.565.10">
    <property type="entry name" value="Histidine kinase-like ATPase, C-terminal domain"/>
    <property type="match status" value="1"/>
</dbReference>
<dbReference type="InterPro" id="IPR036890">
    <property type="entry name" value="HATPase_C_sf"/>
</dbReference>
<keyword evidence="2" id="KW-0732">Signal</keyword>
<dbReference type="EMBL" id="BHXQ01000003">
    <property type="protein sequence ID" value="GCC51418.1"/>
    <property type="molecule type" value="Genomic_DNA"/>
</dbReference>
<dbReference type="SUPFAM" id="SSF55874">
    <property type="entry name" value="ATPase domain of HSP90 chaperone/DNA topoisomerase II/histidine kinase"/>
    <property type="match status" value="1"/>
</dbReference>
<dbReference type="PANTHER" id="PTHR34220:SF7">
    <property type="entry name" value="SENSOR HISTIDINE KINASE YPDA"/>
    <property type="match status" value="1"/>
</dbReference>
<dbReference type="RefSeq" id="WP_127122084.1">
    <property type="nucleotide sequence ID" value="NZ_BHXQ01000003.1"/>
</dbReference>
<dbReference type="InterPro" id="IPR013783">
    <property type="entry name" value="Ig-like_fold"/>
</dbReference>
<feature type="chain" id="PRO_5019354493" description="Signal transduction histidine kinase internal region domain-containing protein" evidence="2">
    <location>
        <begin position="20"/>
        <end position="971"/>
    </location>
</feature>
<dbReference type="Gene3D" id="2.130.10.10">
    <property type="entry name" value="YVTN repeat-like/Quinoprotein amine dehydrogenase"/>
    <property type="match status" value="2"/>
</dbReference>